<evidence type="ECO:0000313" key="3">
    <source>
        <dbReference type="Proteomes" id="UP000216207"/>
    </source>
</evidence>
<dbReference type="GO" id="GO:0008081">
    <property type="term" value="F:phosphoric diester hydrolase activity"/>
    <property type="evidence" value="ECO:0007669"/>
    <property type="project" value="InterPro"/>
</dbReference>
<gene>
    <name evidence="2" type="ORF">CHH72_17920</name>
</gene>
<dbReference type="PANTHER" id="PTHR46211">
    <property type="entry name" value="GLYCEROPHOSPHORYL DIESTER PHOSPHODIESTERASE"/>
    <property type="match status" value="1"/>
</dbReference>
<organism evidence="2 3">
    <name type="scientific">Shouchella clausii</name>
    <name type="common">Alkalihalobacillus clausii</name>
    <dbReference type="NCBI Taxonomy" id="79880"/>
    <lineage>
        <taxon>Bacteria</taxon>
        <taxon>Bacillati</taxon>
        <taxon>Bacillota</taxon>
        <taxon>Bacilli</taxon>
        <taxon>Bacillales</taxon>
        <taxon>Bacillaceae</taxon>
        <taxon>Shouchella</taxon>
    </lineage>
</organism>
<accession>A0A268NVU7</accession>
<dbReference type="AlphaFoldDB" id="A0A268NVU7"/>
<dbReference type="InterPro" id="IPR017946">
    <property type="entry name" value="PLC-like_Pdiesterase_TIM-brl"/>
</dbReference>
<sequence length="250" mass="28471">MKTRLNHKHEKTKGGNKMDVQAIAHRGYSAKYPENTLAAYEASIDLGFSHIEVDVHLSRDEVPVIMHDKTVDRTTNGTGLINAYTLKELRRLKTSGNERIPTLEEVLDLAKGRVKVAIELKQIENMYPRLERKVAALIEEKGMANDVYVNSFNHESMKTLREVAPDLEIGLIKSDASPALFPYMEQIQASSIAMELRFYTEAFADQCKERGYQLIVWPIDTKEACERMAKRPGVLCTVNELELFKENYHA</sequence>
<dbReference type="Proteomes" id="UP000216207">
    <property type="component" value="Unassembled WGS sequence"/>
</dbReference>
<dbReference type="InterPro" id="IPR030395">
    <property type="entry name" value="GP_PDE_dom"/>
</dbReference>
<protein>
    <recommendedName>
        <fullName evidence="1">GP-PDE domain-containing protein</fullName>
    </recommendedName>
</protein>
<feature type="domain" description="GP-PDE" evidence="1">
    <location>
        <begin position="20"/>
        <end position="250"/>
    </location>
</feature>
<name>A0A268NVU7_SHOCL</name>
<dbReference type="EMBL" id="NPCC01000033">
    <property type="protein sequence ID" value="PAE87594.1"/>
    <property type="molecule type" value="Genomic_DNA"/>
</dbReference>
<dbReference type="PANTHER" id="PTHR46211:SF1">
    <property type="entry name" value="GLYCEROPHOSPHODIESTER PHOSPHODIESTERASE, CYTOPLASMIC"/>
    <property type="match status" value="1"/>
</dbReference>
<dbReference type="SUPFAM" id="SSF51695">
    <property type="entry name" value="PLC-like phosphodiesterases"/>
    <property type="match status" value="1"/>
</dbReference>
<reference evidence="2 3" key="1">
    <citation type="submission" date="2017-07" db="EMBL/GenBank/DDBJ databases">
        <title>Isolation and whole genome analysis of endospore-forming bacteria from heroin.</title>
        <authorList>
            <person name="Kalinowski J."/>
            <person name="Ahrens B."/>
            <person name="Al-Dilaimi A."/>
            <person name="Winkler A."/>
            <person name="Wibberg D."/>
            <person name="Schleenbecker U."/>
            <person name="Ruckert C."/>
            <person name="Wolfel R."/>
            <person name="Grass G."/>
        </authorList>
    </citation>
    <scope>NUCLEOTIDE SEQUENCE [LARGE SCALE GENOMIC DNA]</scope>
    <source>
        <strain evidence="2 3">7539</strain>
    </source>
</reference>
<dbReference type="GO" id="GO:0006629">
    <property type="term" value="P:lipid metabolic process"/>
    <property type="evidence" value="ECO:0007669"/>
    <property type="project" value="InterPro"/>
</dbReference>
<evidence type="ECO:0000259" key="1">
    <source>
        <dbReference type="PROSITE" id="PS51704"/>
    </source>
</evidence>
<evidence type="ECO:0000313" key="2">
    <source>
        <dbReference type="EMBL" id="PAE87594.1"/>
    </source>
</evidence>
<proteinExistence type="predicted"/>
<dbReference type="PROSITE" id="PS51704">
    <property type="entry name" value="GP_PDE"/>
    <property type="match status" value="1"/>
</dbReference>
<dbReference type="Pfam" id="PF03009">
    <property type="entry name" value="GDPD"/>
    <property type="match status" value="1"/>
</dbReference>
<comment type="caution">
    <text evidence="2">The sequence shown here is derived from an EMBL/GenBank/DDBJ whole genome shotgun (WGS) entry which is preliminary data.</text>
</comment>
<dbReference type="Gene3D" id="3.20.20.190">
    <property type="entry name" value="Phosphatidylinositol (PI) phosphodiesterase"/>
    <property type="match status" value="1"/>
</dbReference>